<name>A0A401FJJ3_9LACO</name>
<dbReference type="EMBL" id="BEXA01000001">
    <property type="protein sequence ID" value="GAY72497.1"/>
    <property type="molecule type" value="Genomic_DNA"/>
</dbReference>
<sequence length="90" mass="10170">MNHLEKATALINDERKYNADCSRIDYYDLVIDHAHDATLVDVDGNEYIDLLASASAINVGHTPQRSLTPSLIRPKNSFITLPLIFITHHR</sequence>
<dbReference type="InterPro" id="IPR015424">
    <property type="entry name" value="PyrdxlP-dep_Trfase"/>
</dbReference>
<dbReference type="AlphaFoldDB" id="A0A401FJJ3"/>
<comment type="caution">
    <text evidence="1">The sequence shown here is derived from an EMBL/GenBank/DDBJ whole genome shotgun (WGS) entry which is preliminary data.</text>
</comment>
<evidence type="ECO:0000313" key="2">
    <source>
        <dbReference type="Proteomes" id="UP000286974"/>
    </source>
</evidence>
<accession>A0A401FJJ3</accession>
<organism evidence="1 2">
    <name type="scientific">Lentilactobacillus kosonis</name>
    <dbReference type="NCBI Taxonomy" id="2810561"/>
    <lineage>
        <taxon>Bacteria</taxon>
        <taxon>Bacillati</taxon>
        <taxon>Bacillota</taxon>
        <taxon>Bacilli</taxon>
        <taxon>Lactobacillales</taxon>
        <taxon>Lactobacillaceae</taxon>
        <taxon>Lentilactobacillus</taxon>
    </lineage>
</organism>
<gene>
    <name evidence="1" type="ORF">NBRC111893_643</name>
</gene>
<proteinExistence type="predicted"/>
<keyword evidence="2" id="KW-1185">Reference proteome</keyword>
<evidence type="ECO:0000313" key="1">
    <source>
        <dbReference type="EMBL" id="GAY72497.1"/>
    </source>
</evidence>
<keyword evidence="1" id="KW-0032">Aminotransferase</keyword>
<dbReference type="GO" id="GO:0008483">
    <property type="term" value="F:transaminase activity"/>
    <property type="evidence" value="ECO:0007669"/>
    <property type="project" value="UniProtKB-KW"/>
</dbReference>
<protein>
    <submittedName>
        <fullName evidence="1">Aminotransferase</fullName>
    </submittedName>
</protein>
<dbReference type="InterPro" id="IPR015422">
    <property type="entry name" value="PyrdxlP-dep_Trfase_small"/>
</dbReference>
<dbReference type="SUPFAM" id="SSF53383">
    <property type="entry name" value="PLP-dependent transferases"/>
    <property type="match status" value="1"/>
</dbReference>
<dbReference type="Proteomes" id="UP000286974">
    <property type="component" value="Unassembled WGS sequence"/>
</dbReference>
<reference evidence="1 2" key="1">
    <citation type="submission" date="2017-11" db="EMBL/GenBank/DDBJ databases">
        <title>Draft Genome Sequence of Lactobacillus curieae NBRC 111893 isolated from Koso, a Japanese sugar-Vegetable Fermented Beverage.</title>
        <authorList>
            <person name="Chiou T.Y."/>
            <person name="Oshima K."/>
            <person name="Suda W."/>
            <person name="Hattori M."/>
            <person name="Takahashi T."/>
        </authorList>
    </citation>
    <scope>NUCLEOTIDE SEQUENCE [LARGE SCALE GENOMIC DNA]</scope>
    <source>
        <strain evidence="1 2">NBRC111893</strain>
    </source>
</reference>
<keyword evidence="1" id="KW-0808">Transferase</keyword>
<dbReference type="Gene3D" id="3.90.1150.10">
    <property type="entry name" value="Aspartate Aminotransferase, domain 1"/>
    <property type="match status" value="1"/>
</dbReference>